<dbReference type="RefSeq" id="WP_322492038.1">
    <property type="nucleotide sequence ID" value="NZ_JAXUBM010000033.1"/>
</dbReference>
<reference evidence="1 2" key="1">
    <citation type="submission" date="2023-11" db="EMBL/GenBank/DDBJ databases">
        <title>Draft genomes analysis of Pseudomonas asiatica isolated from milk, feces and farm soil of cows suffering from clinical mastitis.</title>
        <authorList>
            <person name="Rahman T."/>
            <person name="Das Z.C."/>
            <person name="Hoque M.N."/>
        </authorList>
    </citation>
    <scope>NUCLEOTIDE SEQUENCE [LARGE SCALE GENOMIC DNA]</scope>
    <source>
        <strain evidence="1 2">2F2</strain>
    </source>
</reference>
<name>A0ABU5L4G9_9PSED</name>
<evidence type="ECO:0000313" key="2">
    <source>
        <dbReference type="Proteomes" id="UP001292116"/>
    </source>
</evidence>
<sequence>MPKPTRIWQLISLSLALALIAVLGELHRITRSAAPGTLPTVNSATNLEHLALSPNARRVHERYSL</sequence>
<accession>A0ABU5L4G9</accession>
<organism evidence="1 2">
    <name type="scientific">Pseudomonas asiatica</name>
    <dbReference type="NCBI Taxonomy" id="2219225"/>
    <lineage>
        <taxon>Bacteria</taxon>
        <taxon>Pseudomonadati</taxon>
        <taxon>Pseudomonadota</taxon>
        <taxon>Gammaproteobacteria</taxon>
        <taxon>Pseudomonadales</taxon>
        <taxon>Pseudomonadaceae</taxon>
        <taxon>Pseudomonas</taxon>
    </lineage>
</organism>
<dbReference type="Proteomes" id="UP001292116">
    <property type="component" value="Unassembled WGS sequence"/>
</dbReference>
<dbReference type="EMBL" id="JAXUBM010000033">
    <property type="protein sequence ID" value="MDZ5741035.1"/>
    <property type="molecule type" value="Genomic_DNA"/>
</dbReference>
<keyword evidence="2" id="KW-1185">Reference proteome</keyword>
<comment type="caution">
    <text evidence="1">The sequence shown here is derived from an EMBL/GenBank/DDBJ whole genome shotgun (WGS) entry which is preliminary data.</text>
</comment>
<protein>
    <submittedName>
        <fullName evidence="1">Uncharacterized protein</fullName>
    </submittedName>
</protein>
<proteinExistence type="predicted"/>
<gene>
    <name evidence="1" type="ORF">SOW75_22890</name>
</gene>
<evidence type="ECO:0000313" key="1">
    <source>
        <dbReference type="EMBL" id="MDZ5741035.1"/>
    </source>
</evidence>